<protein>
    <submittedName>
        <fullName evidence="2">CYFA0S01e18118g1_1</fullName>
    </submittedName>
</protein>
<accession>A0A061AL13</accession>
<proteinExistence type="predicted"/>
<feature type="region of interest" description="Disordered" evidence="1">
    <location>
        <begin position="131"/>
        <end position="160"/>
    </location>
</feature>
<organism evidence="2">
    <name type="scientific">Cyberlindnera fabianii</name>
    <name type="common">Yeast</name>
    <name type="synonym">Hansenula fabianii</name>
    <dbReference type="NCBI Taxonomy" id="36022"/>
    <lineage>
        <taxon>Eukaryota</taxon>
        <taxon>Fungi</taxon>
        <taxon>Dikarya</taxon>
        <taxon>Ascomycota</taxon>
        <taxon>Saccharomycotina</taxon>
        <taxon>Saccharomycetes</taxon>
        <taxon>Phaffomycetales</taxon>
        <taxon>Phaffomycetaceae</taxon>
        <taxon>Cyberlindnera</taxon>
    </lineage>
</organism>
<reference evidence="2" key="1">
    <citation type="journal article" date="2014" name="Genome Announc.">
        <title>Genome sequence of the yeast Cyberlindnera fabianii (Hansenula fabianii).</title>
        <authorList>
            <person name="Freel K.C."/>
            <person name="Sarilar V."/>
            <person name="Neuveglise C."/>
            <person name="Devillers H."/>
            <person name="Friedrich A."/>
            <person name="Schacherer J."/>
        </authorList>
    </citation>
    <scope>NUCLEOTIDE SEQUENCE</scope>
    <source>
        <strain evidence="2">YJS4271</strain>
    </source>
</reference>
<evidence type="ECO:0000313" key="2">
    <source>
        <dbReference type="EMBL" id="CDR37836.1"/>
    </source>
</evidence>
<name>A0A061AL13_CYBFA</name>
<dbReference type="AlphaFoldDB" id="A0A061AL13"/>
<dbReference type="EMBL" id="LK052886">
    <property type="protein sequence ID" value="CDR37836.1"/>
    <property type="molecule type" value="Genomic_DNA"/>
</dbReference>
<feature type="compositionally biased region" description="Acidic residues" evidence="1">
    <location>
        <begin position="134"/>
        <end position="152"/>
    </location>
</feature>
<gene>
    <name evidence="2" type="ORF">CYFA0S_01e18118g</name>
</gene>
<dbReference type="OrthoDB" id="3979317at2759"/>
<sequence>MTTDEPTHEQLLDRIAKLEAEIADLKAISLFSDIQPVIEQKPDKFRLVQIATIDLEYRVRWQKPDILKELWQRVAQDLKQNEEGIQLLHPTRGTVLRGDEKIEEFIDENKVIHFDFQYVKKAHDCGHHHHYSDNDDDDDDDDDDDFSDDDWDNGCSCSHH</sequence>
<evidence type="ECO:0000256" key="1">
    <source>
        <dbReference type="SAM" id="MobiDB-lite"/>
    </source>
</evidence>